<name>A0A3S9SVB2_9FIRM</name>
<feature type="transmembrane region" description="Helical" evidence="2">
    <location>
        <begin position="157"/>
        <end position="181"/>
    </location>
</feature>
<dbReference type="AlphaFoldDB" id="A0A3S9SVB2"/>
<dbReference type="Proteomes" id="UP000267250">
    <property type="component" value="Chromosome"/>
</dbReference>
<protein>
    <submittedName>
        <fullName evidence="3">Uncharacterized protein</fullName>
    </submittedName>
</protein>
<feature type="coiled-coil region" evidence="1">
    <location>
        <begin position="95"/>
        <end position="122"/>
    </location>
</feature>
<dbReference type="OrthoDB" id="1726368at2"/>
<accession>A0A3S9SVB2</accession>
<evidence type="ECO:0000313" key="4">
    <source>
        <dbReference type="Proteomes" id="UP000267250"/>
    </source>
</evidence>
<evidence type="ECO:0000313" key="3">
    <source>
        <dbReference type="EMBL" id="AZR72190.1"/>
    </source>
</evidence>
<reference evidence="3 4" key="1">
    <citation type="submission" date="2016-07" db="EMBL/GenBank/DDBJ databases">
        <title>Genome and transcriptome analysis of iron-reducing fermentative bacteria Anoxybacter fermentans.</title>
        <authorList>
            <person name="Zeng X."/>
            <person name="Shao Z."/>
        </authorList>
    </citation>
    <scope>NUCLEOTIDE SEQUENCE [LARGE SCALE GENOMIC DNA]</scope>
    <source>
        <strain evidence="3 4">DY22613</strain>
    </source>
</reference>
<dbReference type="EMBL" id="CP016379">
    <property type="protein sequence ID" value="AZR72190.1"/>
    <property type="molecule type" value="Genomic_DNA"/>
</dbReference>
<dbReference type="KEGG" id="aft:BBF96_01525"/>
<organism evidence="3 4">
    <name type="scientific">Anoxybacter fermentans</name>
    <dbReference type="NCBI Taxonomy" id="1323375"/>
    <lineage>
        <taxon>Bacteria</taxon>
        <taxon>Bacillati</taxon>
        <taxon>Bacillota</taxon>
        <taxon>Clostridia</taxon>
        <taxon>Halanaerobiales</taxon>
        <taxon>Anoxybacter</taxon>
    </lineage>
</organism>
<keyword evidence="4" id="KW-1185">Reference proteome</keyword>
<dbReference type="RefSeq" id="WP_127015519.1">
    <property type="nucleotide sequence ID" value="NZ_CP016379.1"/>
</dbReference>
<proteinExistence type="predicted"/>
<evidence type="ECO:0000256" key="1">
    <source>
        <dbReference type="SAM" id="Coils"/>
    </source>
</evidence>
<gene>
    <name evidence="3" type="ORF">BBF96_01525</name>
</gene>
<keyword evidence="2" id="KW-0812">Transmembrane</keyword>
<keyword evidence="2" id="KW-0472">Membrane</keyword>
<sequence length="183" mass="21492">MKKMHDTFNHDTFNHDTFNIVHFPPRHNKQTPEFTLQGSTVDTDLDTMYNRSIEYIYLMYKQLESLLTTFETLETYRQYASTKEGDSMDWQEKYLEKLDHDISEMKRSLRDTEERIAQMINQTLTEMRDRDNQRHAEILALRNDIQAIRNDNVATRWWIIGMVISAIGVAVAAIAGIVSIVSK</sequence>
<keyword evidence="1" id="KW-0175">Coiled coil</keyword>
<evidence type="ECO:0000256" key="2">
    <source>
        <dbReference type="SAM" id="Phobius"/>
    </source>
</evidence>
<keyword evidence="2" id="KW-1133">Transmembrane helix</keyword>